<dbReference type="AlphaFoldDB" id="A0A9C5ZQN9"/>
<proteinExistence type="predicted"/>
<keyword evidence="2 6" id="KW-0732">Signal</keyword>
<dbReference type="Pfam" id="PF01607">
    <property type="entry name" value="CBM_14"/>
    <property type="match status" value="2"/>
</dbReference>
<reference evidence="9" key="1">
    <citation type="submission" date="2025-08" db="UniProtKB">
        <authorList>
            <consortium name="RefSeq"/>
        </authorList>
    </citation>
    <scope>IDENTIFICATION</scope>
    <source>
        <tissue evidence="9">Whole body pupa</tissue>
    </source>
</reference>
<dbReference type="PROSITE" id="PS50940">
    <property type="entry name" value="CHIT_BIND_II"/>
    <property type="match status" value="1"/>
</dbReference>
<dbReference type="PANTHER" id="PTHR23301">
    <property type="entry name" value="CHITIN BINDING PERITROPHIN-A"/>
    <property type="match status" value="1"/>
</dbReference>
<evidence type="ECO:0000256" key="2">
    <source>
        <dbReference type="ARBA" id="ARBA00022729"/>
    </source>
</evidence>
<protein>
    <submittedName>
        <fullName evidence="9">Peritrophin-1-like</fullName>
    </submittedName>
</protein>
<dbReference type="KEGG" id="gfs:119645247"/>
<feature type="signal peptide" evidence="6">
    <location>
        <begin position="1"/>
        <end position="19"/>
    </location>
</feature>
<feature type="chain" id="PRO_5039352032" evidence="6">
    <location>
        <begin position="20"/>
        <end position="177"/>
    </location>
</feature>
<evidence type="ECO:0000256" key="1">
    <source>
        <dbReference type="ARBA" id="ARBA00022669"/>
    </source>
</evidence>
<dbReference type="Proteomes" id="UP000092443">
    <property type="component" value="Unplaced"/>
</dbReference>
<evidence type="ECO:0000256" key="5">
    <source>
        <dbReference type="ARBA" id="ARBA00023180"/>
    </source>
</evidence>
<keyword evidence="3" id="KW-0677">Repeat</keyword>
<dbReference type="PANTHER" id="PTHR23301:SF0">
    <property type="entry name" value="CHITIN-BINDING TYPE-2 DOMAIN-CONTAINING PROTEIN-RELATED"/>
    <property type="match status" value="1"/>
</dbReference>
<dbReference type="SMART" id="SM00494">
    <property type="entry name" value="ChtBD2"/>
    <property type="match status" value="2"/>
</dbReference>
<dbReference type="RefSeq" id="XP_037901270.1">
    <property type="nucleotide sequence ID" value="XM_038045342.1"/>
</dbReference>
<dbReference type="InterPro" id="IPR036508">
    <property type="entry name" value="Chitin-bd_dom_sf"/>
</dbReference>
<keyword evidence="1" id="KW-0147">Chitin-binding</keyword>
<evidence type="ECO:0000256" key="6">
    <source>
        <dbReference type="SAM" id="SignalP"/>
    </source>
</evidence>
<dbReference type="GO" id="GO:0005576">
    <property type="term" value="C:extracellular region"/>
    <property type="evidence" value="ECO:0007669"/>
    <property type="project" value="InterPro"/>
</dbReference>
<dbReference type="Gene3D" id="2.170.140.10">
    <property type="entry name" value="Chitin binding domain"/>
    <property type="match status" value="1"/>
</dbReference>
<name>A0A9C5ZQN9_9MUSC</name>
<organism evidence="8 9">
    <name type="scientific">Glossina fuscipes</name>
    <dbReference type="NCBI Taxonomy" id="7396"/>
    <lineage>
        <taxon>Eukaryota</taxon>
        <taxon>Metazoa</taxon>
        <taxon>Ecdysozoa</taxon>
        <taxon>Arthropoda</taxon>
        <taxon>Hexapoda</taxon>
        <taxon>Insecta</taxon>
        <taxon>Pterygota</taxon>
        <taxon>Neoptera</taxon>
        <taxon>Endopterygota</taxon>
        <taxon>Diptera</taxon>
        <taxon>Brachycera</taxon>
        <taxon>Muscomorpha</taxon>
        <taxon>Hippoboscoidea</taxon>
        <taxon>Glossinidae</taxon>
        <taxon>Glossina</taxon>
    </lineage>
</organism>
<dbReference type="GO" id="GO:0008061">
    <property type="term" value="F:chitin binding"/>
    <property type="evidence" value="ECO:0007669"/>
    <property type="project" value="UniProtKB-KW"/>
</dbReference>
<accession>A0A9C5ZQN9</accession>
<keyword evidence="5" id="KW-0325">Glycoprotein</keyword>
<gene>
    <name evidence="9" type="primary">LOC119645247</name>
</gene>
<dbReference type="GeneID" id="119645247"/>
<evidence type="ECO:0000256" key="3">
    <source>
        <dbReference type="ARBA" id="ARBA00022737"/>
    </source>
</evidence>
<evidence type="ECO:0000313" key="8">
    <source>
        <dbReference type="Proteomes" id="UP000092443"/>
    </source>
</evidence>
<evidence type="ECO:0000259" key="7">
    <source>
        <dbReference type="PROSITE" id="PS50940"/>
    </source>
</evidence>
<sequence length="177" mass="20443">MNILLRVICCFLLIEGLQSQEDQIPNVEDIIRPWPACDGLEGVMLPHPNDCRRYYICHYGLAKVQWCPDNLHWNALANRCDNPEVANCVNNNHKIQVTKVRKVLQPHPSVNEENRIKENDCQLCNDLCAQSNQRYLPYPGDCHKFIQCNGHIGYINTCHDLYWNAKLTACYGYCVPN</sequence>
<dbReference type="SUPFAM" id="SSF57625">
    <property type="entry name" value="Invertebrate chitin-binding proteins"/>
    <property type="match status" value="2"/>
</dbReference>
<dbReference type="InterPro" id="IPR051940">
    <property type="entry name" value="Chitin_bind-dev_reg"/>
</dbReference>
<feature type="domain" description="Chitin-binding type-2" evidence="7">
    <location>
        <begin position="34"/>
        <end position="90"/>
    </location>
</feature>
<evidence type="ECO:0000256" key="4">
    <source>
        <dbReference type="ARBA" id="ARBA00023157"/>
    </source>
</evidence>
<keyword evidence="4" id="KW-1015">Disulfide bond</keyword>
<keyword evidence="8" id="KW-1185">Reference proteome</keyword>
<dbReference type="InterPro" id="IPR002557">
    <property type="entry name" value="Chitin-bd_dom"/>
</dbReference>
<evidence type="ECO:0000313" key="9">
    <source>
        <dbReference type="RefSeq" id="XP_037901270.1"/>
    </source>
</evidence>